<gene>
    <name evidence="1" type="ORF">GOP47_0011342</name>
</gene>
<evidence type="ECO:0000313" key="2">
    <source>
        <dbReference type="Proteomes" id="UP000886520"/>
    </source>
</evidence>
<name>A0A9D4ZFB1_ADICA</name>
<evidence type="ECO:0000313" key="1">
    <source>
        <dbReference type="EMBL" id="KAI5073329.1"/>
    </source>
</evidence>
<reference evidence="1" key="1">
    <citation type="submission" date="2021-01" db="EMBL/GenBank/DDBJ databases">
        <title>Adiantum capillus-veneris genome.</title>
        <authorList>
            <person name="Fang Y."/>
            <person name="Liao Q."/>
        </authorList>
    </citation>
    <scope>NUCLEOTIDE SEQUENCE</scope>
    <source>
        <strain evidence="1">H3</strain>
        <tissue evidence="1">Leaf</tissue>
    </source>
</reference>
<comment type="caution">
    <text evidence="1">The sequence shown here is derived from an EMBL/GenBank/DDBJ whole genome shotgun (WGS) entry which is preliminary data.</text>
</comment>
<accession>A0A9D4ZFB1</accession>
<organism evidence="1 2">
    <name type="scientific">Adiantum capillus-veneris</name>
    <name type="common">Maidenhair fern</name>
    <dbReference type="NCBI Taxonomy" id="13818"/>
    <lineage>
        <taxon>Eukaryota</taxon>
        <taxon>Viridiplantae</taxon>
        <taxon>Streptophyta</taxon>
        <taxon>Embryophyta</taxon>
        <taxon>Tracheophyta</taxon>
        <taxon>Polypodiopsida</taxon>
        <taxon>Polypodiidae</taxon>
        <taxon>Polypodiales</taxon>
        <taxon>Pteridineae</taxon>
        <taxon>Pteridaceae</taxon>
        <taxon>Vittarioideae</taxon>
        <taxon>Adiantum</taxon>
    </lineage>
</organism>
<proteinExistence type="predicted"/>
<protein>
    <submittedName>
        <fullName evidence="1">Uncharacterized protein</fullName>
    </submittedName>
</protein>
<dbReference type="EMBL" id="JABFUD020000011">
    <property type="protein sequence ID" value="KAI5073329.1"/>
    <property type="molecule type" value="Genomic_DNA"/>
</dbReference>
<sequence>MAVATQQLRPLASTASSHFCKQGSSLQLQVADAIVMFLSIHAPPLLACTTVNGVCDRGDDKFPASATLALLSQAARATVALLSHAMSAATHGVLAGKTARGVMLQLRAVVAHARRAEQAALTEERSDIAIEVVTPSKASTEGVKERSTPTR</sequence>
<keyword evidence="2" id="KW-1185">Reference proteome</keyword>
<dbReference type="Proteomes" id="UP000886520">
    <property type="component" value="Chromosome 11"/>
</dbReference>
<dbReference type="AlphaFoldDB" id="A0A9D4ZFB1"/>